<reference evidence="3" key="1">
    <citation type="submission" date="2016-02" db="EMBL/GenBank/DDBJ databases">
        <title>RNAseq analyses of the midgut from blood- or serum-fed Ixodes ricinus ticks.</title>
        <authorList>
            <person name="Perner J."/>
            <person name="Provaznik J."/>
            <person name="Schrenkova J."/>
            <person name="Urbanova V."/>
            <person name="Ribeiro J.M."/>
            <person name="Kopacek P."/>
        </authorList>
    </citation>
    <scope>NUCLEOTIDE SEQUENCE</scope>
    <source>
        <tissue evidence="3">Gut</tissue>
    </source>
</reference>
<sequence>MALVPHIRVILVTLGPLGALLVEYSPSHQSKSQVTIVHYPARKHASVTSVSGAGDCLTGAMLCGMLRGLSWDHCLAAGLEAAQRSLASSDTVPATLGPDCFSARIPMPPRRVSLS</sequence>
<feature type="signal peptide" evidence="1">
    <location>
        <begin position="1"/>
        <end position="19"/>
    </location>
</feature>
<dbReference type="SUPFAM" id="SSF53613">
    <property type="entry name" value="Ribokinase-like"/>
    <property type="match status" value="1"/>
</dbReference>
<keyword evidence="1" id="KW-0732">Signal</keyword>
<organism evidence="3">
    <name type="scientific">Ixodes ricinus</name>
    <name type="common">Common tick</name>
    <name type="synonym">Acarus ricinus</name>
    <dbReference type="NCBI Taxonomy" id="34613"/>
    <lineage>
        <taxon>Eukaryota</taxon>
        <taxon>Metazoa</taxon>
        <taxon>Ecdysozoa</taxon>
        <taxon>Arthropoda</taxon>
        <taxon>Chelicerata</taxon>
        <taxon>Arachnida</taxon>
        <taxon>Acari</taxon>
        <taxon>Parasitiformes</taxon>
        <taxon>Ixodida</taxon>
        <taxon>Ixodoidea</taxon>
        <taxon>Ixodidae</taxon>
        <taxon>Ixodinae</taxon>
        <taxon>Ixodes</taxon>
    </lineage>
</organism>
<dbReference type="InterPro" id="IPR029056">
    <property type="entry name" value="Ribokinase-like"/>
</dbReference>
<proteinExistence type="evidence at transcript level"/>
<feature type="chain" id="PRO_5007284259" description="Carbohydrate kinase PfkB domain-containing protein" evidence="1">
    <location>
        <begin position="20"/>
        <end position="115"/>
    </location>
</feature>
<dbReference type="Pfam" id="PF00294">
    <property type="entry name" value="PfkB"/>
    <property type="match status" value="1"/>
</dbReference>
<protein>
    <recommendedName>
        <fullName evidence="2">Carbohydrate kinase PfkB domain-containing protein</fullName>
    </recommendedName>
</protein>
<dbReference type="Gene3D" id="3.40.1190.20">
    <property type="match status" value="1"/>
</dbReference>
<dbReference type="EMBL" id="GEFM01000762">
    <property type="protein sequence ID" value="JAP75034.1"/>
    <property type="molecule type" value="mRNA"/>
</dbReference>
<dbReference type="InterPro" id="IPR011611">
    <property type="entry name" value="PfkB_dom"/>
</dbReference>
<dbReference type="AlphaFoldDB" id="A0A131Y6E1"/>
<name>A0A131Y6E1_IXORI</name>
<evidence type="ECO:0000256" key="1">
    <source>
        <dbReference type="SAM" id="SignalP"/>
    </source>
</evidence>
<evidence type="ECO:0000259" key="2">
    <source>
        <dbReference type="Pfam" id="PF00294"/>
    </source>
</evidence>
<feature type="domain" description="Carbohydrate kinase PfkB" evidence="2">
    <location>
        <begin position="6"/>
        <end position="91"/>
    </location>
</feature>
<accession>A0A131Y6E1</accession>
<dbReference type="GO" id="GO:0006796">
    <property type="term" value="P:phosphate-containing compound metabolic process"/>
    <property type="evidence" value="ECO:0007669"/>
    <property type="project" value="UniProtKB-ARBA"/>
</dbReference>
<evidence type="ECO:0000313" key="3">
    <source>
        <dbReference type="EMBL" id="JAP75034.1"/>
    </source>
</evidence>